<dbReference type="Proteomes" id="UP000251960">
    <property type="component" value="Chromosome 3"/>
</dbReference>
<gene>
    <name evidence="1" type="ORF">Zm00014a_004435</name>
</gene>
<proteinExistence type="predicted"/>
<protein>
    <submittedName>
        <fullName evidence="1">Uncharacterized protein</fullName>
    </submittedName>
</protein>
<reference evidence="1 2" key="1">
    <citation type="journal article" date="2018" name="Nat. Genet.">
        <title>Extensive intraspecific gene order and gene structural variations between Mo17 and other maize genomes.</title>
        <authorList>
            <person name="Sun S."/>
            <person name="Zhou Y."/>
            <person name="Chen J."/>
            <person name="Shi J."/>
            <person name="Zhao H."/>
            <person name="Zhao H."/>
            <person name="Song W."/>
            <person name="Zhang M."/>
            <person name="Cui Y."/>
            <person name="Dong X."/>
            <person name="Liu H."/>
            <person name="Ma X."/>
            <person name="Jiao Y."/>
            <person name="Wang B."/>
            <person name="Wei X."/>
            <person name="Stein J.C."/>
            <person name="Glaubitz J.C."/>
            <person name="Lu F."/>
            <person name="Yu G."/>
            <person name="Liang C."/>
            <person name="Fengler K."/>
            <person name="Li B."/>
            <person name="Rafalski A."/>
            <person name="Schnable P.S."/>
            <person name="Ware D.H."/>
            <person name="Buckler E.S."/>
            <person name="Lai J."/>
        </authorList>
    </citation>
    <scope>NUCLEOTIDE SEQUENCE [LARGE SCALE GENOMIC DNA]</scope>
    <source>
        <strain evidence="2">cv. Missouri 17</strain>
        <tissue evidence="1">Seedling</tissue>
    </source>
</reference>
<dbReference type="EMBL" id="NCVQ01000004">
    <property type="protein sequence ID" value="PWZ33336.1"/>
    <property type="molecule type" value="Genomic_DNA"/>
</dbReference>
<feature type="non-terminal residue" evidence="1">
    <location>
        <position position="1"/>
    </location>
</feature>
<comment type="caution">
    <text evidence="1">The sequence shown here is derived from an EMBL/GenBank/DDBJ whole genome shotgun (WGS) entry which is preliminary data.</text>
</comment>
<name>A0A3L6FJD3_MAIZE</name>
<accession>A0A3L6FJD3</accession>
<dbReference type="AlphaFoldDB" id="A0A3L6FJD3"/>
<evidence type="ECO:0000313" key="1">
    <source>
        <dbReference type="EMBL" id="PWZ33336.1"/>
    </source>
</evidence>
<evidence type="ECO:0000313" key="2">
    <source>
        <dbReference type="Proteomes" id="UP000251960"/>
    </source>
</evidence>
<sequence>STRSVIKGRLGVSTRLGVLIVQSSD</sequence>
<organism evidence="1 2">
    <name type="scientific">Zea mays</name>
    <name type="common">Maize</name>
    <dbReference type="NCBI Taxonomy" id="4577"/>
    <lineage>
        <taxon>Eukaryota</taxon>
        <taxon>Viridiplantae</taxon>
        <taxon>Streptophyta</taxon>
        <taxon>Embryophyta</taxon>
        <taxon>Tracheophyta</taxon>
        <taxon>Spermatophyta</taxon>
        <taxon>Magnoliopsida</taxon>
        <taxon>Liliopsida</taxon>
        <taxon>Poales</taxon>
        <taxon>Poaceae</taxon>
        <taxon>PACMAD clade</taxon>
        <taxon>Panicoideae</taxon>
        <taxon>Andropogonodae</taxon>
        <taxon>Andropogoneae</taxon>
        <taxon>Tripsacinae</taxon>
        <taxon>Zea</taxon>
    </lineage>
</organism>